<feature type="chain" id="PRO_5007100159" description="Secreted protein" evidence="1">
    <location>
        <begin position="20"/>
        <end position="67"/>
    </location>
</feature>
<feature type="signal peptide" evidence="1">
    <location>
        <begin position="1"/>
        <end position="19"/>
    </location>
</feature>
<protein>
    <recommendedName>
        <fullName evidence="3">Secreted protein</fullName>
    </recommendedName>
</protein>
<organism evidence="2">
    <name type="scientific">Picea glauca</name>
    <name type="common">White spruce</name>
    <name type="synonym">Pinus glauca</name>
    <dbReference type="NCBI Taxonomy" id="3330"/>
    <lineage>
        <taxon>Eukaryota</taxon>
        <taxon>Viridiplantae</taxon>
        <taxon>Streptophyta</taxon>
        <taxon>Embryophyta</taxon>
        <taxon>Tracheophyta</taxon>
        <taxon>Spermatophyta</taxon>
        <taxon>Pinopsida</taxon>
        <taxon>Pinidae</taxon>
        <taxon>Conifers I</taxon>
        <taxon>Pinales</taxon>
        <taxon>Pinaceae</taxon>
        <taxon>Picea</taxon>
    </lineage>
</organism>
<accession>A0A101LY39</accession>
<geneLocation type="mitochondrion" evidence="2"/>
<evidence type="ECO:0000313" key="2">
    <source>
        <dbReference type="EMBL" id="KUM47460.1"/>
    </source>
</evidence>
<dbReference type="EMBL" id="LKAM01000007">
    <property type="protein sequence ID" value="KUM47460.1"/>
    <property type="molecule type" value="Genomic_DNA"/>
</dbReference>
<name>A0A101LY39_PICGL</name>
<sequence length="67" mass="7836">MLQQLFLLLILILIQSSITYYLPQPLATYKCYCRASCIKSISMFLKCSLWERDFSLIDIALAPLRLF</sequence>
<evidence type="ECO:0000256" key="1">
    <source>
        <dbReference type="SAM" id="SignalP"/>
    </source>
</evidence>
<evidence type="ECO:0008006" key="3">
    <source>
        <dbReference type="Google" id="ProtNLM"/>
    </source>
</evidence>
<keyword evidence="2" id="KW-0496">Mitochondrion</keyword>
<dbReference type="AlphaFoldDB" id="A0A101LY39"/>
<comment type="caution">
    <text evidence="2">The sequence shown here is derived from an EMBL/GenBank/DDBJ whole genome shotgun (WGS) entry which is preliminary data.</text>
</comment>
<reference evidence="2" key="1">
    <citation type="journal article" date="2015" name="Genome Biol. Evol.">
        <title>Organellar Genomes of White Spruce (Picea glauca): Assembly and Annotation.</title>
        <authorList>
            <person name="Jackman S.D."/>
            <person name="Warren R.L."/>
            <person name="Gibb E.A."/>
            <person name="Vandervalk B.P."/>
            <person name="Mohamadi H."/>
            <person name="Chu J."/>
            <person name="Raymond A."/>
            <person name="Pleasance S."/>
            <person name="Coope R."/>
            <person name="Wildung M.R."/>
            <person name="Ritland C.E."/>
            <person name="Bousquet J."/>
            <person name="Jones S.J."/>
            <person name="Bohlmann J."/>
            <person name="Birol I."/>
        </authorList>
    </citation>
    <scope>NUCLEOTIDE SEQUENCE [LARGE SCALE GENOMIC DNA]</scope>
    <source>
        <tissue evidence="2">Flushing bud</tissue>
    </source>
</reference>
<keyword evidence="1" id="KW-0732">Signal</keyword>
<gene>
    <name evidence="2" type="ORF">ABT39_MTgene5646</name>
</gene>
<proteinExistence type="predicted"/>